<feature type="domain" description="DUF5110" evidence="5">
    <location>
        <begin position="706"/>
        <end position="779"/>
    </location>
</feature>
<dbReference type="InterPro" id="IPR033403">
    <property type="entry name" value="DUF5110"/>
</dbReference>
<dbReference type="CDD" id="cd14752">
    <property type="entry name" value="GH31_N"/>
    <property type="match status" value="1"/>
</dbReference>
<keyword evidence="2" id="KW-0378">Hydrolase</keyword>
<dbReference type="CDD" id="cd06598">
    <property type="entry name" value="GH31_transferase_CtsZ"/>
    <property type="match status" value="1"/>
</dbReference>
<evidence type="ECO:0000259" key="5">
    <source>
        <dbReference type="Pfam" id="PF17137"/>
    </source>
</evidence>
<dbReference type="Pfam" id="PF13802">
    <property type="entry name" value="Gal_mutarotas_2"/>
    <property type="match status" value="1"/>
</dbReference>
<gene>
    <name evidence="7" type="ORF">C427_2622</name>
</gene>
<dbReference type="InterPro" id="IPR013780">
    <property type="entry name" value="Glyco_hydro_b"/>
</dbReference>
<dbReference type="PANTHER" id="PTHR43863">
    <property type="entry name" value="HYDROLASE, PUTATIVE (AFU_ORTHOLOGUE AFUA_1G03140)-RELATED"/>
    <property type="match status" value="1"/>
</dbReference>
<evidence type="ECO:0000259" key="4">
    <source>
        <dbReference type="Pfam" id="PF13802"/>
    </source>
</evidence>
<accession>K6YYF9</accession>
<dbReference type="Pfam" id="PF17137">
    <property type="entry name" value="DUF5110"/>
    <property type="match status" value="1"/>
</dbReference>
<evidence type="ECO:0000259" key="6">
    <source>
        <dbReference type="Pfam" id="PF21365"/>
    </source>
</evidence>
<dbReference type="RefSeq" id="WP_007638080.1">
    <property type="nucleotide sequence ID" value="NC_020514.1"/>
</dbReference>
<feature type="domain" description="Glycoside hydrolase family 31 TIM barrel" evidence="3">
    <location>
        <begin position="272"/>
        <end position="596"/>
    </location>
</feature>
<dbReference type="Proteomes" id="UP000011864">
    <property type="component" value="Chromosome"/>
</dbReference>
<dbReference type="PANTHER" id="PTHR43863:SF2">
    <property type="entry name" value="MALTASE-GLUCOAMYLASE"/>
    <property type="match status" value="1"/>
</dbReference>
<name>K6YYF9_9ALTE</name>
<feature type="domain" description="Glycosyl hydrolase family 31 C-terminal" evidence="6">
    <location>
        <begin position="604"/>
        <end position="690"/>
    </location>
</feature>
<evidence type="ECO:0000256" key="2">
    <source>
        <dbReference type="RuleBase" id="RU361185"/>
    </source>
</evidence>
<dbReference type="GO" id="GO:0004553">
    <property type="term" value="F:hydrolase activity, hydrolyzing O-glycosyl compounds"/>
    <property type="evidence" value="ECO:0007669"/>
    <property type="project" value="InterPro"/>
</dbReference>
<dbReference type="InterPro" id="IPR011013">
    <property type="entry name" value="Gal_mutarotase_sf_dom"/>
</dbReference>
<feature type="domain" description="Glycoside hydrolase family 31 N-terminal" evidence="4">
    <location>
        <begin position="71"/>
        <end position="229"/>
    </location>
</feature>
<dbReference type="AlphaFoldDB" id="K6YYF9"/>
<dbReference type="eggNOG" id="COG1501">
    <property type="taxonomic scope" value="Bacteria"/>
</dbReference>
<dbReference type="Gene3D" id="2.60.40.1760">
    <property type="entry name" value="glycosyl hydrolase (family 31)"/>
    <property type="match status" value="1"/>
</dbReference>
<protein>
    <submittedName>
        <fullName evidence="7">Alpha-glucosidase</fullName>
    </submittedName>
</protein>
<dbReference type="SUPFAM" id="SSF51011">
    <property type="entry name" value="Glycosyl hydrolase domain"/>
    <property type="match status" value="1"/>
</dbReference>
<dbReference type="InterPro" id="IPR000322">
    <property type="entry name" value="Glyco_hydro_31_TIM"/>
</dbReference>
<sequence>MFFSKYTIFSAFSHQTPISFKAHTSLKILTPAKPISLFVLVLLSSLVQAAEYQSHRVEGNKLMVLSDVGDVSITAYSGSAFEVFYQPQNTKQLPSFALVDNQYAVELNVKNTPRTLEVSTENLKAIINKSPLKISYYQGEKLLVEEEVGLFLQDTLRGFRFKLQQNEKLIGGGQRVLGMDRRGHRFPLYNKADYGYTTQSNQMYFGLSAVMSNRQYALIFDNSASGYMDLGYTVSDIMQFEAVGGRTAYVVIAGADYPNIIHNFVEITGKQPLPPRWALGNFASRFGYKTEQQTRETVEAFIDQDFPLDAVVLDLYWFGNDIKGFMGNLDWDKKTFPTPQKMMADFKAKGVKTVLITEPFILSSSDKWQEAVDNHVLAKNHAGEPRRFDFYFGNTGLIDVFDNKASDWFNDIYSDLFKQGAAGWWGDLGEPEVHPADSIHNFEGLQVTGDEIHNAYGHMWAKRVYENQRDIAPKQRPFIMMRSGFVGSQRYGMIPWTGDVSRSWSGLKPQVELSLQMGLLGLGYTHSDLGGFAGGDVFDQELYIRWLQYGVFQPVFRPHAQDNIAPEPIFHDKQTKDILREYVKLRYAMLPYNYSLAYENSLTGMPLMRPVFFEDPANDDLIDIKDSYFWGDAFLVKPITEPNLTDISIDLPQGVWFDYWTDKRYQGNQTIQLATQLDRLPVMVRGGSFIPMVEPVQSTDDYNTQTLQLHYYADPSIKSSSGTMYDDDGVDPDAIKNDAFETLLFKAQQQENQLNIGLRRQGQYQTMPKSRELTLLLHNWPKTAKVILINRKPINVLNDKQTFVDAIQAGYWDEKSRVLQIKFNWTEADLELEIK</sequence>
<dbReference type="STRING" id="1129794.C427_2622"/>
<dbReference type="EMBL" id="CP003837">
    <property type="protein sequence ID" value="AGH44731.1"/>
    <property type="molecule type" value="Genomic_DNA"/>
</dbReference>
<dbReference type="GO" id="GO:0005975">
    <property type="term" value="P:carbohydrate metabolic process"/>
    <property type="evidence" value="ECO:0007669"/>
    <property type="project" value="InterPro"/>
</dbReference>
<reference evidence="7 8" key="1">
    <citation type="journal article" date="2013" name="Genome Announc.">
        <title>Complete Genome Sequence of Glaciecola psychrophila Strain 170T.</title>
        <authorList>
            <person name="Yin J."/>
            <person name="Chen J."/>
            <person name="Liu G."/>
            <person name="Yu Y."/>
            <person name="Song L."/>
            <person name="Wang X."/>
            <person name="Qu X."/>
        </authorList>
    </citation>
    <scope>NUCLEOTIDE SEQUENCE [LARGE SCALE GENOMIC DNA]</scope>
    <source>
        <strain evidence="7 8">170</strain>
    </source>
</reference>
<dbReference type="PATRIC" id="fig|1129794.4.peg.2602"/>
<dbReference type="GO" id="GO:0030246">
    <property type="term" value="F:carbohydrate binding"/>
    <property type="evidence" value="ECO:0007669"/>
    <property type="project" value="InterPro"/>
</dbReference>
<dbReference type="SUPFAM" id="SSF51445">
    <property type="entry name" value="(Trans)glycosidases"/>
    <property type="match status" value="1"/>
</dbReference>
<dbReference type="Pfam" id="PF01055">
    <property type="entry name" value="Glyco_hydro_31_2nd"/>
    <property type="match status" value="1"/>
</dbReference>
<proteinExistence type="inferred from homology"/>
<dbReference type="InterPro" id="IPR017853">
    <property type="entry name" value="GH"/>
</dbReference>
<evidence type="ECO:0000313" key="8">
    <source>
        <dbReference type="Proteomes" id="UP000011864"/>
    </source>
</evidence>
<organism evidence="7 8">
    <name type="scientific">Paraglaciecola psychrophila 170</name>
    <dbReference type="NCBI Taxonomy" id="1129794"/>
    <lineage>
        <taxon>Bacteria</taxon>
        <taxon>Pseudomonadati</taxon>
        <taxon>Pseudomonadota</taxon>
        <taxon>Gammaproteobacteria</taxon>
        <taxon>Alteromonadales</taxon>
        <taxon>Alteromonadaceae</taxon>
        <taxon>Paraglaciecola</taxon>
    </lineage>
</organism>
<dbReference type="Gene3D" id="3.20.20.80">
    <property type="entry name" value="Glycosidases"/>
    <property type="match status" value="1"/>
</dbReference>
<dbReference type="InterPro" id="IPR048395">
    <property type="entry name" value="Glyco_hydro_31_C"/>
</dbReference>
<dbReference type="InterPro" id="IPR051816">
    <property type="entry name" value="Glycosyl_Hydrolase_31"/>
</dbReference>
<dbReference type="Gene3D" id="2.60.40.1180">
    <property type="entry name" value="Golgi alpha-mannosidase II"/>
    <property type="match status" value="2"/>
</dbReference>
<keyword evidence="2" id="KW-0326">Glycosidase</keyword>
<dbReference type="Pfam" id="PF21365">
    <property type="entry name" value="Glyco_hydro_31_3rd"/>
    <property type="match status" value="1"/>
</dbReference>
<evidence type="ECO:0000256" key="1">
    <source>
        <dbReference type="ARBA" id="ARBA00007806"/>
    </source>
</evidence>
<comment type="similarity">
    <text evidence="1 2">Belongs to the glycosyl hydrolase 31 family.</text>
</comment>
<dbReference type="KEGG" id="gps:C427_2622"/>
<evidence type="ECO:0000313" key="7">
    <source>
        <dbReference type="EMBL" id="AGH44731.1"/>
    </source>
</evidence>
<dbReference type="InterPro" id="IPR025887">
    <property type="entry name" value="Glyco_hydro_31_N_dom"/>
</dbReference>
<dbReference type="OrthoDB" id="176168at2"/>
<evidence type="ECO:0000259" key="3">
    <source>
        <dbReference type="Pfam" id="PF01055"/>
    </source>
</evidence>
<dbReference type="SUPFAM" id="SSF74650">
    <property type="entry name" value="Galactose mutarotase-like"/>
    <property type="match status" value="1"/>
</dbReference>
<keyword evidence="8" id="KW-1185">Reference proteome</keyword>
<dbReference type="HOGENOM" id="CLU_000631_7_2_6"/>